<sequence length="395" mass="44194">MEASSTANQCRLFSPPMKTADEHVNSNRDLVSNKITTHEFDNQFQHSGTEDSVSGTDDDDDDHDHDHDQEDTTISDCESGISGPNTDQSELSVNGLIKLDEEDRLHEIIKRRFISGLDSLGLDTSVVSIHRNSCSSFTGQARLQSFHIFARAISKKCGGNANLKYAWYGASRDEIEKIVSHGFGHCGDAENKGLFGRGIYLSPDDSPIDSVKSSIVDNDGLKHVLLCRVILGNMEVVHPGSEQSYPSSEEFDSGVDNLVTPKKYIVWSTHMNTHILPEYIISFRAPPCSKGERKIQAPLRKPNSPWMPFCTLISVLSKFLPPQTISLISKYHTDHRENKISRHELIRLVREMVGDKLLTAVIKSYRDKQLKASTDFSTTNSSSKSHRRNSEFKQS</sequence>
<reference evidence="1 2" key="1">
    <citation type="journal article" date="2022" name="Plant J.">
        <title>Chromosome-level genome of Camellia lanceoleosa provides a valuable resource for understanding genome evolution and self-incompatibility.</title>
        <authorList>
            <person name="Gong W."/>
            <person name="Xiao S."/>
            <person name="Wang L."/>
            <person name="Liao Z."/>
            <person name="Chang Y."/>
            <person name="Mo W."/>
            <person name="Hu G."/>
            <person name="Li W."/>
            <person name="Zhao G."/>
            <person name="Zhu H."/>
            <person name="Hu X."/>
            <person name="Ji K."/>
            <person name="Xiang X."/>
            <person name="Song Q."/>
            <person name="Yuan D."/>
            <person name="Jin S."/>
            <person name="Zhang L."/>
        </authorList>
    </citation>
    <scope>NUCLEOTIDE SEQUENCE [LARGE SCALE GENOMIC DNA]</scope>
    <source>
        <strain evidence="1">SQ_2022a</strain>
    </source>
</reference>
<dbReference type="EMBL" id="CM045772">
    <property type="protein sequence ID" value="KAI7986965.1"/>
    <property type="molecule type" value="Genomic_DNA"/>
</dbReference>
<organism evidence="1 2">
    <name type="scientific">Camellia lanceoleosa</name>
    <dbReference type="NCBI Taxonomy" id="1840588"/>
    <lineage>
        <taxon>Eukaryota</taxon>
        <taxon>Viridiplantae</taxon>
        <taxon>Streptophyta</taxon>
        <taxon>Embryophyta</taxon>
        <taxon>Tracheophyta</taxon>
        <taxon>Spermatophyta</taxon>
        <taxon>Magnoliopsida</taxon>
        <taxon>eudicotyledons</taxon>
        <taxon>Gunneridae</taxon>
        <taxon>Pentapetalae</taxon>
        <taxon>asterids</taxon>
        <taxon>Ericales</taxon>
        <taxon>Theaceae</taxon>
        <taxon>Camellia</taxon>
    </lineage>
</organism>
<proteinExistence type="predicted"/>
<name>A0ACC0FF80_9ERIC</name>
<gene>
    <name evidence="1" type="ORF">LOK49_LG14G00928</name>
</gene>
<evidence type="ECO:0000313" key="1">
    <source>
        <dbReference type="EMBL" id="KAI7986965.1"/>
    </source>
</evidence>
<dbReference type="Proteomes" id="UP001060215">
    <property type="component" value="Chromosome 15"/>
</dbReference>
<evidence type="ECO:0000313" key="2">
    <source>
        <dbReference type="Proteomes" id="UP001060215"/>
    </source>
</evidence>
<comment type="caution">
    <text evidence="1">The sequence shown here is derived from an EMBL/GenBank/DDBJ whole genome shotgun (WGS) entry which is preliminary data.</text>
</comment>
<protein>
    <submittedName>
        <fullName evidence="1">Inactive poly [ADP-ribose] polymerase SRO5</fullName>
    </submittedName>
</protein>
<keyword evidence="2" id="KW-1185">Reference proteome</keyword>
<accession>A0ACC0FF80</accession>